<dbReference type="SUPFAM" id="SSF51735">
    <property type="entry name" value="NAD(P)-binding Rossmann-fold domains"/>
    <property type="match status" value="1"/>
</dbReference>
<evidence type="ECO:0000259" key="4">
    <source>
        <dbReference type="Pfam" id="PF02826"/>
    </source>
</evidence>
<gene>
    <name evidence="5" type="primary">hprA_23</name>
    <name evidence="5" type="ORF">SDC9_172310</name>
</gene>
<evidence type="ECO:0000256" key="2">
    <source>
        <dbReference type="ARBA" id="ARBA00023002"/>
    </source>
</evidence>
<evidence type="ECO:0000256" key="1">
    <source>
        <dbReference type="ARBA" id="ARBA00005854"/>
    </source>
</evidence>
<organism evidence="5">
    <name type="scientific">bioreactor metagenome</name>
    <dbReference type="NCBI Taxonomy" id="1076179"/>
    <lineage>
        <taxon>unclassified sequences</taxon>
        <taxon>metagenomes</taxon>
        <taxon>ecological metagenomes</taxon>
    </lineage>
</organism>
<keyword evidence="2 5" id="KW-0560">Oxidoreductase</keyword>
<dbReference type="InterPro" id="IPR050418">
    <property type="entry name" value="D-iso_2-hydroxyacid_DH_PdxB"/>
</dbReference>
<comment type="similarity">
    <text evidence="1">Belongs to the D-isomer specific 2-hydroxyacid dehydrogenase family.</text>
</comment>
<name>A0A645GDZ8_9ZZZZ</name>
<dbReference type="PANTHER" id="PTHR43761">
    <property type="entry name" value="D-ISOMER SPECIFIC 2-HYDROXYACID DEHYDROGENASE FAMILY PROTEIN (AFU_ORTHOLOGUE AFUA_1G13630)"/>
    <property type="match status" value="1"/>
</dbReference>
<dbReference type="PANTHER" id="PTHR43761:SF1">
    <property type="entry name" value="D-ISOMER SPECIFIC 2-HYDROXYACID DEHYDROGENASE CATALYTIC DOMAIN-CONTAINING PROTEIN-RELATED"/>
    <property type="match status" value="1"/>
</dbReference>
<proteinExistence type="inferred from homology"/>
<feature type="domain" description="D-isomer specific 2-hydroxyacid dehydrogenase NAD-binding" evidence="4">
    <location>
        <begin position="1"/>
        <end position="117"/>
    </location>
</feature>
<evidence type="ECO:0000313" key="5">
    <source>
        <dbReference type="EMBL" id="MPN24905.1"/>
    </source>
</evidence>
<dbReference type="InterPro" id="IPR036291">
    <property type="entry name" value="NAD(P)-bd_dom_sf"/>
</dbReference>
<accession>A0A645GDZ8</accession>
<sequence>MGMNVIYTDIIGENKNFPQYTFMSMEEVLKQADFVSLHIPAAKDGKPVVGKELLTLMKPTAYIINTARGGLICEQALCDALDGGKLAGAALDVFTEEPSKNERLLHNPKVSLTPHIGGSTKEAQMRIGQEIVDIITAFFA</sequence>
<protein>
    <submittedName>
        <fullName evidence="5">Glycerate dehydrogenase</fullName>
        <ecNumber evidence="5">1.1.1.29</ecNumber>
    </submittedName>
</protein>
<keyword evidence="3" id="KW-0520">NAD</keyword>
<dbReference type="GO" id="GO:0008465">
    <property type="term" value="F:hydroxypyruvate reductase (NADH) activity"/>
    <property type="evidence" value="ECO:0007669"/>
    <property type="project" value="UniProtKB-EC"/>
</dbReference>
<dbReference type="InterPro" id="IPR006140">
    <property type="entry name" value="D-isomer_DH_NAD-bd"/>
</dbReference>
<dbReference type="EC" id="1.1.1.29" evidence="5"/>
<dbReference type="AlphaFoldDB" id="A0A645GDZ8"/>
<dbReference type="EMBL" id="VSSQ01073915">
    <property type="protein sequence ID" value="MPN24905.1"/>
    <property type="molecule type" value="Genomic_DNA"/>
</dbReference>
<reference evidence="5" key="1">
    <citation type="submission" date="2019-08" db="EMBL/GenBank/DDBJ databases">
        <authorList>
            <person name="Kucharzyk K."/>
            <person name="Murdoch R.W."/>
            <person name="Higgins S."/>
            <person name="Loffler F."/>
        </authorList>
    </citation>
    <scope>NUCLEOTIDE SEQUENCE</scope>
</reference>
<comment type="caution">
    <text evidence="5">The sequence shown here is derived from an EMBL/GenBank/DDBJ whole genome shotgun (WGS) entry which is preliminary data.</text>
</comment>
<dbReference type="Pfam" id="PF02826">
    <property type="entry name" value="2-Hacid_dh_C"/>
    <property type="match status" value="1"/>
</dbReference>
<evidence type="ECO:0000256" key="3">
    <source>
        <dbReference type="ARBA" id="ARBA00023027"/>
    </source>
</evidence>
<dbReference type="Gene3D" id="3.40.50.720">
    <property type="entry name" value="NAD(P)-binding Rossmann-like Domain"/>
    <property type="match status" value="2"/>
</dbReference>
<dbReference type="GO" id="GO:0051287">
    <property type="term" value="F:NAD binding"/>
    <property type="evidence" value="ECO:0007669"/>
    <property type="project" value="InterPro"/>
</dbReference>